<gene>
    <name evidence="1" type="ORF">UNSWCS_1763</name>
</gene>
<protein>
    <recommendedName>
        <fullName evidence="3">PD-(D/E)XK nuclease superfamily protein</fullName>
    </recommendedName>
</protein>
<evidence type="ECO:0000313" key="2">
    <source>
        <dbReference type="Proteomes" id="UP000016620"/>
    </source>
</evidence>
<organism evidence="1 2">
    <name type="scientific">Campylobacter concisus UNSWCS</name>
    <dbReference type="NCBI Taxonomy" id="1242968"/>
    <lineage>
        <taxon>Bacteria</taxon>
        <taxon>Pseudomonadati</taxon>
        <taxon>Campylobacterota</taxon>
        <taxon>Epsilonproteobacteria</taxon>
        <taxon>Campylobacterales</taxon>
        <taxon>Campylobacteraceae</taxon>
        <taxon>Campylobacter</taxon>
    </lineage>
</organism>
<dbReference type="RefSeq" id="WP_021087830.1">
    <property type="nucleotide sequence ID" value="NZ_ANNG01000028.1"/>
</dbReference>
<dbReference type="InterPro" id="IPR029470">
    <property type="entry name" value="PDDEXK_4"/>
</dbReference>
<dbReference type="Proteomes" id="UP000016620">
    <property type="component" value="Unassembled WGS sequence"/>
</dbReference>
<dbReference type="EMBL" id="ANNG01000028">
    <property type="protein sequence ID" value="ERJ28245.1"/>
    <property type="molecule type" value="Genomic_DNA"/>
</dbReference>
<reference evidence="1 2" key="1">
    <citation type="journal article" date="2013" name="BMC Genomics">
        <title>Comparative genomics of Campylobacter concisus isolates reveals genetic diversity and provides insights into disease association.</title>
        <authorList>
            <person name="Deshpande N.P."/>
            <person name="Kaakoush N.O."/>
            <person name="Wilkins M.R."/>
            <person name="Mitchell H.M."/>
        </authorList>
    </citation>
    <scope>NUCLEOTIDE SEQUENCE [LARGE SCALE GENOMIC DNA]</scope>
    <source>
        <strain evidence="1 2">UNSWCS</strain>
    </source>
</reference>
<dbReference type="AlphaFoldDB" id="U2FDT0"/>
<dbReference type="Pfam" id="PF14281">
    <property type="entry name" value="PDDEXK_4"/>
    <property type="match status" value="1"/>
</dbReference>
<proteinExistence type="predicted"/>
<comment type="caution">
    <text evidence="1">The sequence shown here is derived from an EMBL/GenBank/DDBJ whole genome shotgun (WGS) entry which is preliminary data.</text>
</comment>
<evidence type="ECO:0000313" key="1">
    <source>
        <dbReference type="EMBL" id="ERJ28245.1"/>
    </source>
</evidence>
<name>U2FDT0_9BACT</name>
<sequence length="414" mass="48753">MEIKSRKEDFEKLFADMSKGYMAAKAQADRQRAMGKHDYNIFTLFHGFNDEVNLHSNFIASLLDPNGDHYKGDLFLKLFLEMCGIDDFSIDTSRATVFKEFKHIDIYISDGKKHIILENKVYAKDQPTQIARYIETIKGEGAKESDRVKDEDICVLYLHPDGKLPDNQSFGDYHTRLLGENPSIKFKVISYGKEILEWIDKCKNEVSNLTDLNVFLSQYKDVIEMIYDRYKRIDKMETANLVEIFKENYTAVSEIANNYQEMRKKIIYSFFSNAAKILRGDSEIKSVYDIKTEENQDYRPIIITKKNPKDGEIWEKFYFTVEFQKSPYSMPYVGFRRKEDKNTNAKNYKKPCEDQLKKQTEYFLAVDELYKDVNIDICKKIIEEEFKPETFVKMTNAILIKLKEQKLEMQTNQN</sequence>
<evidence type="ECO:0008006" key="3">
    <source>
        <dbReference type="Google" id="ProtNLM"/>
    </source>
</evidence>
<accession>U2FDT0</accession>
<dbReference type="PATRIC" id="fig|1242968.3.peg.1322"/>